<feature type="transmembrane region" description="Helical" evidence="1">
    <location>
        <begin position="43"/>
        <end position="65"/>
    </location>
</feature>
<feature type="transmembrane region" description="Helical" evidence="1">
    <location>
        <begin position="86"/>
        <end position="106"/>
    </location>
</feature>
<dbReference type="RefSeq" id="WP_066145117.1">
    <property type="nucleotide sequence ID" value="NZ_CBCSGM010000007.1"/>
</dbReference>
<dbReference type="Proteomes" id="UP000249134">
    <property type="component" value="Chromosome 1"/>
</dbReference>
<keyword evidence="1" id="KW-1133">Transmembrane helix</keyword>
<dbReference type="InterPro" id="IPR003675">
    <property type="entry name" value="Rce1/LyrA-like_dom"/>
</dbReference>
<organism evidence="3 4">
    <name type="scientific">Lederbergia lenta</name>
    <name type="common">Bacillus lentus</name>
    <dbReference type="NCBI Taxonomy" id="1467"/>
    <lineage>
        <taxon>Bacteria</taxon>
        <taxon>Bacillati</taxon>
        <taxon>Bacillota</taxon>
        <taxon>Bacilli</taxon>
        <taxon>Bacillales</taxon>
        <taxon>Bacillaceae</taxon>
        <taxon>Lederbergia</taxon>
    </lineage>
</organism>
<gene>
    <name evidence="3" type="ORF">NCTC4824_00779</name>
</gene>
<dbReference type="EMBL" id="LS483476">
    <property type="protein sequence ID" value="SQI53276.1"/>
    <property type="molecule type" value="Genomic_DNA"/>
</dbReference>
<evidence type="ECO:0000256" key="1">
    <source>
        <dbReference type="SAM" id="Phobius"/>
    </source>
</evidence>
<reference evidence="3 4" key="1">
    <citation type="submission" date="2018-06" db="EMBL/GenBank/DDBJ databases">
        <authorList>
            <consortium name="Pathogen Informatics"/>
            <person name="Doyle S."/>
        </authorList>
    </citation>
    <scope>NUCLEOTIDE SEQUENCE [LARGE SCALE GENOMIC DNA]</scope>
    <source>
        <strain evidence="3 4">NCTC4824</strain>
    </source>
</reference>
<sequence>MRKKYIYIVITFIAMHLSTFIGFPLLYVAGIKFYHVDPKKMEFLAAGMWVVISFVIGLLVVLLLLRKAMPYTKIEKSEPMSVSSSINWAIGGIFLAFISQIIAVLVENLIGIDPGSQNTAHIMELIRMVPLVVLSSSVLGPILEEIVFRKVIFGTLYNRFPFWVSALISSIIFSLAHQEPKHLILYAAMGFTFSFLYVKTKRIIVPIVSHVAMNTIVTIAQFNVPDKQPEALGLLKSWMGGLF</sequence>
<evidence type="ECO:0000313" key="4">
    <source>
        <dbReference type="Proteomes" id="UP000249134"/>
    </source>
</evidence>
<dbReference type="GO" id="GO:0004175">
    <property type="term" value="F:endopeptidase activity"/>
    <property type="evidence" value="ECO:0007669"/>
    <property type="project" value="UniProtKB-ARBA"/>
</dbReference>
<dbReference type="KEGG" id="blen:NCTC4824_00779"/>
<protein>
    <submittedName>
        <fullName evidence="3">Abortive infection protein</fullName>
    </submittedName>
</protein>
<dbReference type="GO" id="GO:0080120">
    <property type="term" value="P:CAAX-box protein maturation"/>
    <property type="evidence" value="ECO:0007669"/>
    <property type="project" value="UniProtKB-ARBA"/>
</dbReference>
<feature type="transmembrane region" description="Helical" evidence="1">
    <location>
        <begin position="7"/>
        <end position="31"/>
    </location>
</feature>
<dbReference type="PANTHER" id="PTHR36435">
    <property type="entry name" value="SLR1288 PROTEIN"/>
    <property type="match status" value="1"/>
</dbReference>
<feature type="transmembrane region" description="Helical" evidence="1">
    <location>
        <begin position="160"/>
        <end position="177"/>
    </location>
</feature>
<dbReference type="Pfam" id="PF02517">
    <property type="entry name" value="Rce1-like"/>
    <property type="match status" value="1"/>
</dbReference>
<keyword evidence="4" id="KW-1185">Reference proteome</keyword>
<dbReference type="AlphaFoldDB" id="A0A2X4VM89"/>
<evidence type="ECO:0000313" key="3">
    <source>
        <dbReference type="EMBL" id="SQI53276.1"/>
    </source>
</evidence>
<dbReference type="STRING" id="1348624.GCA_001591545_03479"/>
<keyword evidence="1" id="KW-0812">Transmembrane</keyword>
<feature type="transmembrane region" description="Helical" evidence="1">
    <location>
        <begin position="126"/>
        <end position="148"/>
    </location>
</feature>
<keyword evidence="1" id="KW-0472">Membrane</keyword>
<dbReference type="PANTHER" id="PTHR36435:SF6">
    <property type="entry name" value="ABORTIVE INFECTION PROTEIN"/>
    <property type="match status" value="1"/>
</dbReference>
<name>A0A2X4VM89_LEDLE</name>
<proteinExistence type="predicted"/>
<dbReference type="InterPro" id="IPR052710">
    <property type="entry name" value="CAAX_protease"/>
</dbReference>
<feature type="domain" description="CAAX prenyl protease 2/Lysostaphin resistance protein A-like" evidence="2">
    <location>
        <begin position="130"/>
        <end position="216"/>
    </location>
</feature>
<accession>A0A2X4VM89</accession>
<evidence type="ECO:0000259" key="2">
    <source>
        <dbReference type="Pfam" id="PF02517"/>
    </source>
</evidence>
<feature type="transmembrane region" description="Helical" evidence="1">
    <location>
        <begin position="183"/>
        <end position="200"/>
    </location>
</feature>